<organism evidence="1 2">
    <name type="scientific">Parasutterella secunda</name>
    <dbReference type="NCBI Taxonomy" id="626947"/>
    <lineage>
        <taxon>Bacteria</taxon>
        <taxon>Pseudomonadati</taxon>
        <taxon>Pseudomonadota</taxon>
        <taxon>Betaproteobacteria</taxon>
        <taxon>Burkholderiales</taxon>
        <taxon>Sutterellaceae</taxon>
        <taxon>Parasutterella</taxon>
    </lineage>
</organism>
<dbReference type="InterPro" id="IPR010260">
    <property type="entry name" value="AlpA"/>
</dbReference>
<dbReference type="Gene3D" id="1.10.238.160">
    <property type="match status" value="1"/>
</dbReference>
<dbReference type="EMBL" id="JACJKX010000001">
    <property type="protein sequence ID" value="MBM6927912.1"/>
    <property type="molecule type" value="Genomic_DNA"/>
</dbReference>
<evidence type="ECO:0000313" key="1">
    <source>
        <dbReference type="EMBL" id="MBM6927912.1"/>
    </source>
</evidence>
<accession>A0ABS2GSS0</accession>
<dbReference type="RefSeq" id="WP_205049497.1">
    <property type="nucleotide sequence ID" value="NZ_JACJKX010000001.1"/>
</dbReference>
<evidence type="ECO:0000313" key="2">
    <source>
        <dbReference type="Proteomes" id="UP000777002"/>
    </source>
</evidence>
<dbReference type="Proteomes" id="UP000777002">
    <property type="component" value="Unassembled WGS sequence"/>
</dbReference>
<sequence length="95" mass="11142">MTQLSEYAKRRARAKNVWLPEGWTTEPHLLSTLQIMHLTNFSYQYLRQLINAGKFPKPKKLSARRNAWNSVEVANWIEEAHSDSSKLIEEMEGRL</sequence>
<reference evidence="1 2" key="1">
    <citation type="journal article" date="2021" name="Sci. Rep.">
        <title>The distribution of antibiotic resistance genes in chicken gut microbiota commensals.</title>
        <authorList>
            <person name="Juricova H."/>
            <person name="Matiasovicova J."/>
            <person name="Kubasova T."/>
            <person name="Cejkova D."/>
            <person name="Rychlik I."/>
        </authorList>
    </citation>
    <scope>NUCLEOTIDE SEQUENCE [LARGE SCALE GENOMIC DNA]</scope>
    <source>
        <strain evidence="1 2">An562</strain>
    </source>
</reference>
<dbReference type="Pfam" id="PF05930">
    <property type="entry name" value="Phage_AlpA"/>
    <property type="match status" value="1"/>
</dbReference>
<name>A0ABS2GSS0_9BURK</name>
<gene>
    <name evidence="1" type="ORF">H5985_01265</name>
</gene>
<proteinExistence type="predicted"/>
<keyword evidence="2" id="KW-1185">Reference proteome</keyword>
<comment type="caution">
    <text evidence="1">The sequence shown here is derived from an EMBL/GenBank/DDBJ whole genome shotgun (WGS) entry which is preliminary data.</text>
</comment>
<protein>
    <submittedName>
        <fullName evidence="1">AlpA family phage regulatory protein</fullName>
    </submittedName>
</protein>